<keyword evidence="1" id="KW-0812">Transmembrane</keyword>
<feature type="transmembrane region" description="Helical" evidence="1">
    <location>
        <begin position="364"/>
        <end position="384"/>
    </location>
</feature>
<name>A0A2S8S9I0_9RHOB</name>
<dbReference type="RefSeq" id="WP_211301679.1">
    <property type="nucleotide sequence ID" value="NZ_PVEP01000002.1"/>
</dbReference>
<dbReference type="AlphaFoldDB" id="A0A2S8S9I0"/>
<feature type="transmembrane region" description="Helical" evidence="1">
    <location>
        <begin position="217"/>
        <end position="234"/>
    </location>
</feature>
<dbReference type="Proteomes" id="UP000238338">
    <property type="component" value="Unassembled WGS sequence"/>
</dbReference>
<proteinExistence type="predicted"/>
<keyword evidence="1" id="KW-0472">Membrane</keyword>
<organism evidence="2 3">
    <name type="scientific">Albidovulum denitrificans</name>
    <dbReference type="NCBI Taxonomy" id="404881"/>
    <lineage>
        <taxon>Bacteria</taxon>
        <taxon>Pseudomonadati</taxon>
        <taxon>Pseudomonadota</taxon>
        <taxon>Alphaproteobacteria</taxon>
        <taxon>Rhodobacterales</taxon>
        <taxon>Paracoccaceae</taxon>
        <taxon>Albidovulum</taxon>
    </lineage>
</organism>
<feature type="transmembrane region" description="Helical" evidence="1">
    <location>
        <begin position="92"/>
        <end position="116"/>
    </location>
</feature>
<gene>
    <name evidence="2" type="ORF">LX70_01291</name>
</gene>
<feature type="transmembrane region" description="Helical" evidence="1">
    <location>
        <begin position="171"/>
        <end position="196"/>
    </location>
</feature>
<evidence type="ECO:0008006" key="4">
    <source>
        <dbReference type="Google" id="ProtNLM"/>
    </source>
</evidence>
<keyword evidence="1" id="KW-1133">Transmembrane helix</keyword>
<feature type="transmembrane region" description="Helical" evidence="1">
    <location>
        <begin position="340"/>
        <end position="357"/>
    </location>
</feature>
<sequence>MALNATVGVSRAVSWGQFRSLGIVLLCLLPVFVAPVMPLIDFYAHALRYDILAGASGDPSFDENYRVAWKLVPNLGFDLLGALVFRVLPELAAARVVLIMVISAPVIGVMILGHCLHGRVPVVSAALAGILAQNFVLGWGFANFLLGLGVSLSALGLWIATADRPGRQLGIAVPFGLVIFLTHGFMFALWGLLLFSVEVMASVRDGRLEAGTLLRRAARLLLVAVGPVLLFLAADTSQAQGGVTTAFSNVAAHLEAGDLMRRMVVEIWLRLDAGLRVADSNWPVADRIFGAALWAVIGLGLWSGRFRLDRRLALAVPLLVLLAIAIPPAMFGVGHLPERLPLVLLAVLAGGIASTGGTPGKRTLTRLVLLLLPLHLFMVTLGWARERSSYTHFLDVAGALPAQGIAVSAFAPGAEARDQARGCKPLQFLLGLTGRIAVPTFANATQQPLEIVGPLAAAMRAYDDHEAATPGLAGVDQVAAQLASGFDYVILCTGRDGMAATGQGGGAPAIKGAATVGSGAGWILYRAVAN</sequence>
<evidence type="ECO:0000313" key="3">
    <source>
        <dbReference type="Proteomes" id="UP000238338"/>
    </source>
</evidence>
<feature type="transmembrane region" description="Helical" evidence="1">
    <location>
        <begin position="136"/>
        <end position="159"/>
    </location>
</feature>
<evidence type="ECO:0000313" key="2">
    <source>
        <dbReference type="EMBL" id="PQV57487.1"/>
    </source>
</evidence>
<keyword evidence="3" id="KW-1185">Reference proteome</keyword>
<dbReference type="EMBL" id="PVEP01000002">
    <property type="protein sequence ID" value="PQV57487.1"/>
    <property type="molecule type" value="Genomic_DNA"/>
</dbReference>
<evidence type="ECO:0000256" key="1">
    <source>
        <dbReference type="SAM" id="Phobius"/>
    </source>
</evidence>
<comment type="caution">
    <text evidence="2">The sequence shown here is derived from an EMBL/GenBank/DDBJ whole genome shotgun (WGS) entry which is preliminary data.</text>
</comment>
<feature type="transmembrane region" description="Helical" evidence="1">
    <location>
        <begin position="21"/>
        <end position="40"/>
    </location>
</feature>
<protein>
    <recommendedName>
        <fullName evidence="4">Glucosyltransferase GtrII-like protein</fullName>
    </recommendedName>
</protein>
<feature type="transmembrane region" description="Helical" evidence="1">
    <location>
        <begin position="314"/>
        <end position="334"/>
    </location>
</feature>
<accession>A0A2S8S9I0</accession>
<feature type="transmembrane region" description="Helical" evidence="1">
    <location>
        <begin position="284"/>
        <end position="302"/>
    </location>
</feature>
<reference evidence="2 3" key="1">
    <citation type="submission" date="2018-02" db="EMBL/GenBank/DDBJ databases">
        <title>Genomic Encyclopedia of Archaeal and Bacterial Type Strains, Phase II (KMG-II): from individual species to whole genera.</title>
        <authorList>
            <person name="Goeker M."/>
        </authorList>
    </citation>
    <scope>NUCLEOTIDE SEQUENCE [LARGE SCALE GENOMIC DNA]</scope>
    <source>
        <strain evidence="2 3">DSM 18921</strain>
    </source>
</reference>